<dbReference type="EMBL" id="CP144373">
    <property type="protein sequence ID" value="XCH46409.1"/>
    <property type="molecule type" value="Genomic_DNA"/>
</dbReference>
<dbReference type="Gene3D" id="3.90.45.10">
    <property type="entry name" value="Peptide deformylase"/>
    <property type="match status" value="1"/>
</dbReference>
<dbReference type="GO" id="GO:0006412">
    <property type="term" value="P:translation"/>
    <property type="evidence" value="ECO:0007669"/>
    <property type="project" value="UniProtKB-UniRule"/>
</dbReference>
<accession>A0AAU8GVM6</accession>
<dbReference type="InterPro" id="IPR023635">
    <property type="entry name" value="Peptide_deformylase"/>
</dbReference>
<keyword evidence="5 6" id="KW-0408">Iron</keyword>
<dbReference type="Pfam" id="PF01327">
    <property type="entry name" value="Pep_deformylase"/>
    <property type="match status" value="1"/>
</dbReference>
<keyword evidence="3 6" id="KW-0378">Hydrolase</keyword>
<comment type="similarity">
    <text evidence="1 6">Belongs to the polypeptide deformylase family.</text>
</comment>
<keyword evidence="2 6" id="KW-0479">Metal-binding</keyword>
<dbReference type="FunFam" id="3.90.45.10:FF:000005">
    <property type="entry name" value="Peptide deformylase"/>
    <property type="match status" value="1"/>
</dbReference>
<feature type="binding site" evidence="6">
    <location>
        <position position="135"/>
    </location>
    <ligand>
        <name>Fe cation</name>
        <dbReference type="ChEBI" id="CHEBI:24875"/>
    </ligand>
</feature>
<dbReference type="KEGG" id="taut:V4D30_08685"/>
<dbReference type="HAMAP" id="MF_00163">
    <property type="entry name" value="Pep_deformylase"/>
    <property type="match status" value="1"/>
</dbReference>
<feature type="binding site" evidence="6">
    <location>
        <position position="139"/>
    </location>
    <ligand>
        <name>Fe cation</name>
        <dbReference type="ChEBI" id="CHEBI:24875"/>
    </ligand>
</feature>
<reference evidence="7" key="1">
    <citation type="submission" date="2024-01" db="EMBL/GenBank/DDBJ databases">
        <title>The first autotrophic representatives of the genus Thermodesulfovibrio.</title>
        <authorList>
            <person name="Maltseva A.I."/>
            <person name="Elcheninov A.G."/>
            <person name="Kublanov I.V."/>
            <person name="Lebedinsky A.V."/>
            <person name="Frolov E.N."/>
        </authorList>
    </citation>
    <scope>NUCLEOTIDE SEQUENCE</scope>
    <source>
        <strain evidence="7">3907-1M</strain>
    </source>
</reference>
<evidence type="ECO:0000313" key="7">
    <source>
        <dbReference type="EMBL" id="XCH46409.1"/>
    </source>
</evidence>
<dbReference type="AlphaFoldDB" id="A0AAU8GVM6"/>
<dbReference type="GO" id="GO:0046872">
    <property type="term" value="F:metal ion binding"/>
    <property type="evidence" value="ECO:0007669"/>
    <property type="project" value="UniProtKB-KW"/>
</dbReference>
<dbReference type="PRINTS" id="PR01576">
    <property type="entry name" value="PDEFORMYLASE"/>
</dbReference>
<dbReference type="NCBIfam" id="TIGR00079">
    <property type="entry name" value="pept_deformyl"/>
    <property type="match status" value="1"/>
</dbReference>
<gene>
    <name evidence="6 7" type="primary">def</name>
    <name evidence="7" type="ORF">V4D30_08685</name>
</gene>
<comment type="catalytic activity">
    <reaction evidence="6">
        <text>N-terminal N-formyl-L-methionyl-[peptide] + H2O = N-terminal L-methionyl-[peptide] + formate</text>
        <dbReference type="Rhea" id="RHEA:24420"/>
        <dbReference type="Rhea" id="RHEA-COMP:10639"/>
        <dbReference type="Rhea" id="RHEA-COMP:10640"/>
        <dbReference type="ChEBI" id="CHEBI:15377"/>
        <dbReference type="ChEBI" id="CHEBI:15740"/>
        <dbReference type="ChEBI" id="CHEBI:49298"/>
        <dbReference type="ChEBI" id="CHEBI:64731"/>
        <dbReference type="EC" id="3.5.1.88"/>
    </reaction>
</comment>
<proteinExistence type="inferred from homology"/>
<evidence type="ECO:0000256" key="5">
    <source>
        <dbReference type="ARBA" id="ARBA00023004"/>
    </source>
</evidence>
<keyword evidence="4 6" id="KW-0648">Protein biosynthesis</keyword>
<dbReference type="InterPro" id="IPR036821">
    <property type="entry name" value="Peptide_deformylase_sf"/>
</dbReference>
<dbReference type="PANTHER" id="PTHR10458:SF22">
    <property type="entry name" value="PEPTIDE DEFORMYLASE"/>
    <property type="match status" value="1"/>
</dbReference>
<evidence type="ECO:0000256" key="1">
    <source>
        <dbReference type="ARBA" id="ARBA00010759"/>
    </source>
</evidence>
<name>A0AAU8GVM6_9BACT</name>
<evidence type="ECO:0000256" key="4">
    <source>
        <dbReference type="ARBA" id="ARBA00022917"/>
    </source>
</evidence>
<evidence type="ECO:0000256" key="6">
    <source>
        <dbReference type="HAMAP-Rule" id="MF_00163"/>
    </source>
</evidence>
<evidence type="ECO:0000256" key="3">
    <source>
        <dbReference type="ARBA" id="ARBA00022801"/>
    </source>
</evidence>
<comment type="function">
    <text evidence="6">Removes the formyl group from the N-terminal Met of newly synthesized proteins. Requires at least a dipeptide for an efficient rate of reaction. N-terminal L-methionine is a prerequisite for activity but the enzyme has broad specificity at other positions.</text>
</comment>
<dbReference type="GO" id="GO:0042586">
    <property type="term" value="F:peptide deformylase activity"/>
    <property type="evidence" value="ECO:0007669"/>
    <property type="project" value="UniProtKB-UniRule"/>
</dbReference>
<dbReference type="EC" id="3.5.1.88" evidence="6"/>
<sequence>MATLEIRKYPDEVLKKKAELVNDIDGDLQKFIDNMIETMYNSNGIGLAAPQVGVSKRVIIVDTSPRQENQSLIVLINPEIINSEGEVLSEEGCLSLPGFITRLKRNERVFVKGLDRKGKPIEIEATGLLARALQHEIDHLDGILLIDRISPLKRELFRRKYLKAKK</sequence>
<dbReference type="PANTHER" id="PTHR10458">
    <property type="entry name" value="PEPTIDE DEFORMYLASE"/>
    <property type="match status" value="1"/>
</dbReference>
<organism evidence="7">
    <name type="scientific">Thermodesulfovibrio autotrophicus</name>
    <dbReference type="NCBI Taxonomy" id="3118333"/>
    <lineage>
        <taxon>Bacteria</taxon>
        <taxon>Pseudomonadati</taxon>
        <taxon>Nitrospirota</taxon>
        <taxon>Thermodesulfovibrionia</taxon>
        <taxon>Thermodesulfovibrionales</taxon>
        <taxon>Thermodesulfovibrionaceae</taxon>
        <taxon>Thermodesulfovibrio</taxon>
    </lineage>
</organism>
<protein>
    <recommendedName>
        <fullName evidence="6">Peptide deformylase</fullName>
        <shortName evidence="6">PDF</shortName>
        <ecNumber evidence="6">3.5.1.88</ecNumber>
    </recommendedName>
    <alternativeName>
        <fullName evidence="6">Polypeptide deformylase</fullName>
    </alternativeName>
</protein>
<feature type="active site" evidence="6">
    <location>
        <position position="136"/>
    </location>
</feature>
<dbReference type="RefSeq" id="WP_353683942.1">
    <property type="nucleotide sequence ID" value="NZ_CP144373.1"/>
</dbReference>
<evidence type="ECO:0000256" key="2">
    <source>
        <dbReference type="ARBA" id="ARBA00022723"/>
    </source>
</evidence>
<feature type="binding site" evidence="6">
    <location>
        <position position="93"/>
    </location>
    <ligand>
        <name>Fe cation</name>
        <dbReference type="ChEBI" id="CHEBI:24875"/>
    </ligand>
</feature>
<dbReference type="SUPFAM" id="SSF56420">
    <property type="entry name" value="Peptide deformylase"/>
    <property type="match status" value="1"/>
</dbReference>
<dbReference type="PIRSF" id="PIRSF004749">
    <property type="entry name" value="Pep_def"/>
    <property type="match status" value="1"/>
</dbReference>
<dbReference type="NCBIfam" id="NF001159">
    <property type="entry name" value="PRK00150.1-3"/>
    <property type="match status" value="1"/>
</dbReference>
<comment type="cofactor">
    <cofactor evidence="6">
        <name>Fe(2+)</name>
        <dbReference type="ChEBI" id="CHEBI:29033"/>
    </cofactor>
    <text evidence="6">Binds 1 Fe(2+) ion.</text>
</comment>
<dbReference type="CDD" id="cd00487">
    <property type="entry name" value="Pep_deformylase"/>
    <property type="match status" value="1"/>
</dbReference>